<evidence type="ECO:0000313" key="2">
    <source>
        <dbReference type="EMBL" id="KKL88137.1"/>
    </source>
</evidence>
<protein>
    <submittedName>
        <fullName evidence="2">Uncharacterized protein</fullName>
    </submittedName>
</protein>
<feature type="region of interest" description="Disordered" evidence="1">
    <location>
        <begin position="1"/>
        <end position="31"/>
    </location>
</feature>
<reference evidence="2" key="1">
    <citation type="journal article" date="2015" name="Nature">
        <title>Complex archaea that bridge the gap between prokaryotes and eukaryotes.</title>
        <authorList>
            <person name="Spang A."/>
            <person name="Saw J.H."/>
            <person name="Jorgensen S.L."/>
            <person name="Zaremba-Niedzwiedzka K."/>
            <person name="Martijn J."/>
            <person name="Lind A.E."/>
            <person name="van Eijk R."/>
            <person name="Schleper C."/>
            <person name="Guy L."/>
            <person name="Ettema T.J."/>
        </authorList>
    </citation>
    <scope>NUCLEOTIDE SEQUENCE</scope>
</reference>
<evidence type="ECO:0000256" key="1">
    <source>
        <dbReference type="SAM" id="MobiDB-lite"/>
    </source>
</evidence>
<gene>
    <name evidence="2" type="ORF">LCGC14_1927660</name>
</gene>
<feature type="compositionally biased region" description="Basic residues" evidence="1">
    <location>
        <begin position="1"/>
        <end position="25"/>
    </location>
</feature>
<proteinExistence type="predicted"/>
<dbReference type="AlphaFoldDB" id="A0A0F9ILN7"/>
<feature type="non-terminal residue" evidence="2">
    <location>
        <position position="82"/>
    </location>
</feature>
<name>A0A0F9ILN7_9ZZZZ</name>
<comment type="caution">
    <text evidence="2">The sequence shown here is derived from an EMBL/GenBank/DDBJ whole genome shotgun (WGS) entry which is preliminary data.</text>
</comment>
<dbReference type="EMBL" id="LAZR01020650">
    <property type="protein sequence ID" value="KKL88137.1"/>
    <property type="molecule type" value="Genomic_DNA"/>
</dbReference>
<accession>A0A0F9ILN7</accession>
<organism evidence="2">
    <name type="scientific">marine sediment metagenome</name>
    <dbReference type="NCBI Taxonomy" id="412755"/>
    <lineage>
        <taxon>unclassified sequences</taxon>
        <taxon>metagenomes</taxon>
        <taxon>ecological metagenomes</taxon>
    </lineage>
</organism>
<sequence>MARKRQVKKNLGKYGKKVRGKSRRNIRPESKKSATLLGAITINPCTKINVVETRPYPVPTQVFEVTSNDPVAQLNKGPWDQL</sequence>